<dbReference type="InterPro" id="IPR000330">
    <property type="entry name" value="SNF2_N"/>
</dbReference>
<dbReference type="InterPro" id="IPR038718">
    <property type="entry name" value="SNF2-like_sf"/>
</dbReference>
<proteinExistence type="predicted"/>
<dbReference type="Gene3D" id="3.40.50.300">
    <property type="entry name" value="P-loop containing nucleotide triphosphate hydrolases"/>
    <property type="match status" value="1"/>
</dbReference>
<organism evidence="4 5">
    <name type="scientific">Neolewinella maritima</name>
    <dbReference type="NCBI Taxonomy" id="1383882"/>
    <lineage>
        <taxon>Bacteria</taxon>
        <taxon>Pseudomonadati</taxon>
        <taxon>Bacteroidota</taxon>
        <taxon>Saprospiria</taxon>
        <taxon>Saprospirales</taxon>
        <taxon>Lewinellaceae</taxon>
        <taxon>Neolewinella</taxon>
    </lineage>
</organism>
<name>A0ABN8FAX0_9BACT</name>
<keyword evidence="5" id="KW-1185">Reference proteome</keyword>
<protein>
    <recommendedName>
        <fullName evidence="6">DEAD/DEAH box helicase</fullName>
    </recommendedName>
</protein>
<dbReference type="PROSITE" id="PS51194">
    <property type="entry name" value="HELICASE_CTER"/>
    <property type="match status" value="1"/>
</dbReference>
<dbReference type="InterPro" id="IPR049730">
    <property type="entry name" value="SNF2/RAD54-like_C"/>
</dbReference>
<dbReference type="InterPro" id="IPR001650">
    <property type="entry name" value="Helicase_C-like"/>
</dbReference>
<dbReference type="Gene3D" id="3.40.50.10810">
    <property type="entry name" value="Tandem AAA-ATPase domain"/>
    <property type="match status" value="1"/>
</dbReference>
<dbReference type="InterPro" id="IPR027417">
    <property type="entry name" value="P-loop_NTPase"/>
</dbReference>
<evidence type="ECO:0000259" key="2">
    <source>
        <dbReference type="PROSITE" id="PS51192"/>
    </source>
</evidence>
<dbReference type="SUPFAM" id="SSF52540">
    <property type="entry name" value="P-loop containing nucleoside triphosphate hydrolases"/>
    <property type="match status" value="2"/>
</dbReference>
<dbReference type="Pfam" id="PF00176">
    <property type="entry name" value="SNF2-rel_dom"/>
    <property type="match status" value="1"/>
</dbReference>
<evidence type="ECO:0008006" key="6">
    <source>
        <dbReference type="Google" id="ProtNLM"/>
    </source>
</evidence>
<sequence>MQSAIVINFFEFRTGVWLPKAYFVGLDEAGRPRTVHQTARRTALGSYGIPSTAALDRILHLAEELRDKSIAEHFRRGSKKVPTLAGLLKDGSKERESVLRYIHLRSSELLIACRQSACPVTLNLDTRAAIRPALVRFAKEAIRPRLYFTLDAAGMHYRLRLLDADGQEQLVRHLDPRILTNRPAPGWIAVGRRLVQVWGMRGDGLRPFLTRDVLLVPPADVSRYLRKFVTRAVRLHDPVVEGFDFVRVTAPTGLRLAAVPHPFDGHYLIRAYLQYEEQEYDLEEPELIHVSYTTEPPYQVTRTTRDPAAETELMRPVRDRGLGEASDTAALSLRPTPTTYENLRWLLHYRCELEALGIRVDPPEEDGQRYTDYAASIQLSVTETGDWLDLLGTVQLGSHSIPFVNLVRHLQRGDRRYELPDGSLALLPEEWFVRYAPGLELARVANGRVRLARSQAALLRPMGLSTGVTPDVVVPDYAPADSLHAVLRPYQLEGVRWLVRHYHERLGACLADDMGLGKTLQTIAVLLYAKEQQSSEQEVPQDADHPAVQIDLFAAAAADDEAYLQPLRALIVLPASLVYNWATELRRFAPSLTVLANVGTKRHRDPRILRRYDVLLTTYQTALRDQAVLQDLALSYIILDESQQIKNRQSKIFRSINTLPALHRISLSGTPIENSLSDLWSQMQFINPGLLGSYAFFKRAFITPIEVHDDTRKKEQLRQLVNPHLLRRTKAEVAPDLPELDVQVFYCEMTAAQRRRYEAERSAARNALLGTAATEEDGSGGYKLRVIQTLTRLRQLANHPVIADPDYTQGSGKFAEAIAQWDTLRRAGHKVLVFSSMVKHLELFRTHLREANQPFAWLTGSVDSAQRAVEVGRFQEDPAVQTFLISIKAGGTGLNLTAADYVFILDPWWNPSTEDQAIARAHRIGRRGNVFARKFLSKDTLEEKIHRLQQRKKRLAGEIIDGKASLELDPGEIEFLLT</sequence>
<reference evidence="4" key="1">
    <citation type="submission" date="2021-12" db="EMBL/GenBank/DDBJ databases">
        <authorList>
            <person name="Rodrigo-Torres L."/>
            <person name="Arahal R. D."/>
            <person name="Lucena T."/>
        </authorList>
    </citation>
    <scope>NUCLEOTIDE SEQUENCE</scope>
    <source>
        <strain evidence="4">CECT 8419</strain>
    </source>
</reference>
<accession>A0ABN8FAX0</accession>
<keyword evidence="1" id="KW-0378">Hydrolase</keyword>
<evidence type="ECO:0000256" key="1">
    <source>
        <dbReference type="ARBA" id="ARBA00022801"/>
    </source>
</evidence>
<evidence type="ECO:0000313" key="5">
    <source>
        <dbReference type="Proteomes" id="UP000837803"/>
    </source>
</evidence>
<feature type="domain" description="Helicase ATP-binding" evidence="2">
    <location>
        <begin position="499"/>
        <end position="689"/>
    </location>
</feature>
<dbReference type="SMART" id="SM00487">
    <property type="entry name" value="DEXDc"/>
    <property type="match status" value="1"/>
</dbReference>
<dbReference type="PANTHER" id="PTHR10799">
    <property type="entry name" value="SNF2/RAD54 HELICASE FAMILY"/>
    <property type="match status" value="1"/>
</dbReference>
<dbReference type="Pfam" id="PF00271">
    <property type="entry name" value="Helicase_C"/>
    <property type="match status" value="1"/>
</dbReference>
<dbReference type="RefSeq" id="WP_238751753.1">
    <property type="nucleotide sequence ID" value="NZ_CAKLPZ010000003.1"/>
</dbReference>
<gene>
    <name evidence="4" type="ORF">LEM8419_02809</name>
</gene>
<feature type="domain" description="Helicase C-terminal" evidence="3">
    <location>
        <begin position="813"/>
        <end position="974"/>
    </location>
</feature>
<dbReference type="InterPro" id="IPR014001">
    <property type="entry name" value="Helicase_ATP-bd"/>
</dbReference>
<dbReference type="Proteomes" id="UP000837803">
    <property type="component" value="Unassembled WGS sequence"/>
</dbReference>
<dbReference type="PROSITE" id="PS51192">
    <property type="entry name" value="HELICASE_ATP_BIND_1"/>
    <property type="match status" value="1"/>
</dbReference>
<comment type="caution">
    <text evidence="4">The sequence shown here is derived from an EMBL/GenBank/DDBJ whole genome shotgun (WGS) entry which is preliminary data.</text>
</comment>
<evidence type="ECO:0000259" key="3">
    <source>
        <dbReference type="PROSITE" id="PS51194"/>
    </source>
</evidence>
<dbReference type="EMBL" id="CAKLPZ010000003">
    <property type="protein sequence ID" value="CAH1001896.1"/>
    <property type="molecule type" value="Genomic_DNA"/>
</dbReference>
<dbReference type="SMART" id="SM00490">
    <property type="entry name" value="HELICc"/>
    <property type="match status" value="1"/>
</dbReference>
<evidence type="ECO:0000313" key="4">
    <source>
        <dbReference type="EMBL" id="CAH1001896.1"/>
    </source>
</evidence>
<dbReference type="CDD" id="cd18793">
    <property type="entry name" value="SF2_C_SNF"/>
    <property type="match status" value="1"/>
</dbReference>